<dbReference type="EMBL" id="FOIA01000010">
    <property type="protein sequence ID" value="SET04683.1"/>
    <property type="molecule type" value="Genomic_DNA"/>
</dbReference>
<keyword evidence="5" id="KW-0449">Lipoprotein</keyword>
<dbReference type="Gene3D" id="3.40.50.10610">
    <property type="entry name" value="ABC-type transport auxiliary lipoprotein component"/>
    <property type="match status" value="2"/>
</dbReference>
<dbReference type="PROSITE" id="PS51257">
    <property type="entry name" value="PROKAR_LIPOPROTEIN"/>
    <property type="match status" value="1"/>
</dbReference>
<evidence type="ECO:0000256" key="5">
    <source>
        <dbReference type="ARBA" id="ARBA00023288"/>
    </source>
</evidence>
<sequence>MLFYRYRHLVLIISIAVLIGGCATSIVTTQTPARLTPASATYKDLVKLPKSKGKIRVSVYGFRDQTGQFKPTPASAFSTSVTQGGASMLVKALLDSQWFIPVEREGLQNLLTERKIIRAVEQQRPDIEPELPTLFPSSVILEGGIVSYDTNVKTGGLGARYFGIGGSGEYRTDQVTVTLRAVDVRTGNIFSSVSTTKTVFSYALEAGVFKFLTFNRLLEAEGGYTRNEPAQLCVNEAIVAAVIHLIIDGIESGKWFLENPDDYQSPVIQGYLKERNELLSLETVERSEMLRSASEPVTK</sequence>
<dbReference type="OrthoDB" id="1110708at2"/>
<dbReference type="GO" id="GO:0030288">
    <property type="term" value="C:outer membrane-bounded periplasmic space"/>
    <property type="evidence" value="ECO:0007669"/>
    <property type="project" value="InterPro"/>
</dbReference>
<dbReference type="PANTHER" id="PTHR41164:SF1">
    <property type="entry name" value="CURLI PRODUCTION ASSEMBLY_TRANSPORT COMPONENT CSGG"/>
    <property type="match status" value="1"/>
</dbReference>
<keyword evidence="1" id="KW-1003">Cell membrane</keyword>
<keyword evidence="2" id="KW-0732">Signal</keyword>
<evidence type="ECO:0000256" key="3">
    <source>
        <dbReference type="ARBA" id="ARBA00023136"/>
    </source>
</evidence>
<organism evidence="6 7">
    <name type="scientific">Nitrosomonas marina</name>
    <dbReference type="NCBI Taxonomy" id="917"/>
    <lineage>
        <taxon>Bacteria</taxon>
        <taxon>Pseudomonadati</taxon>
        <taxon>Pseudomonadota</taxon>
        <taxon>Betaproteobacteria</taxon>
        <taxon>Nitrosomonadales</taxon>
        <taxon>Nitrosomonadaceae</taxon>
        <taxon>Nitrosomonas</taxon>
    </lineage>
</organism>
<dbReference type="Proteomes" id="UP000199345">
    <property type="component" value="Unassembled WGS sequence"/>
</dbReference>
<keyword evidence="4" id="KW-0564">Palmitate</keyword>
<dbReference type="PANTHER" id="PTHR41164">
    <property type="entry name" value="CURLI PRODUCTION ASSEMBLY/TRANSPORT COMPONENT CSGG"/>
    <property type="match status" value="1"/>
</dbReference>
<dbReference type="AlphaFoldDB" id="A0A1I0BD28"/>
<evidence type="ECO:0000256" key="1">
    <source>
        <dbReference type="ARBA" id="ARBA00022475"/>
    </source>
</evidence>
<accession>A0A1I0BD28</accession>
<evidence type="ECO:0000256" key="4">
    <source>
        <dbReference type="ARBA" id="ARBA00023139"/>
    </source>
</evidence>
<keyword evidence="7" id="KW-1185">Reference proteome</keyword>
<evidence type="ECO:0000313" key="6">
    <source>
        <dbReference type="EMBL" id="SET04683.1"/>
    </source>
</evidence>
<gene>
    <name evidence="6" type="ORF">SAMN05216326_11049</name>
</gene>
<reference evidence="7" key="1">
    <citation type="submission" date="2016-10" db="EMBL/GenBank/DDBJ databases">
        <authorList>
            <person name="Varghese N."/>
            <person name="Submissions S."/>
        </authorList>
    </citation>
    <scope>NUCLEOTIDE SEQUENCE [LARGE SCALE GENOMIC DNA]</scope>
    <source>
        <strain evidence="7">Nm71</strain>
    </source>
</reference>
<evidence type="ECO:0000256" key="2">
    <source>
        <dbReference type="ARBA" id="ARBA00022729"/>
    </source>
</evidence>
<evidence type="ECO:0000313" key="7">
    <source>
        <dbReference type="Proteomes" id="UP000199345"/>
    </source>
</evidence>
<dbReference type="InterPro" id="IPR005534">
    <property type="entry name" value="Curli_assmbl/transp-comp_CsgG"/>
</dbReference>
<protein>
    <submittedName>
        <fullName evidence="6">Curli production assembly/transport component CsgG</fullName>
    </submittedName>
</protein>
<name>A0A1I0BD28_9PROT</name>
<dbReference type="Pfam" id="PF03783">
    <property type="entry name" value="CsgG"/>
    <property type="match status" value="1"/>
</dbReference>
<keyword evidence="3" id="KW-0472">Membrane</keyword>
<proteinExistence type="predicted"/>